<keyword evidence="3 5" id="KW-0238">DNA-binding</keyword>
<dbReference type="CDD" id="cd01189">
    <property type="entry name" value="INT_ICEBs1_C_like"/>
    <property type="match status" value="1"/>
</dbReference>
<dbReference type="GO" id="GO:0003677">
    <property type="term" value="F:DNA binding"/>
    <property type="evidence" value="ECO:0007669"/>
    <property type="project" value="UniProtKB-UniRule"/>
</dbReference>
<dbReference type="InterPro" id="IPR002104">
    <property type="entry name" value="Integrase_catalytic"/>
</dbReference>
<dbReference type="RefSeq" id="WP_198483284.1">
    <property type="nucleotide sequence ID" value="NZ_CP065997.1"/>
</dbReference>
<evidence type="ECO:0000256" key="6">
    <source>
        <dbReference type="SAM" id="MobiDB-lite"/>
    </source>
</evidence>
<dbReference type="GO" id="GO:0015074">
    <property type="term" value="P:DNA integration"/>
    <property type="evidence" value="ECO:0007669"/>
    <property type="project" value="UniProtKB-KW"/>
</dbReference>
<dbReference type="Proteomes" id="UP000595231">
    <property type="component" value="Chromosome"/>
</dbReference>
<evidence type="ECO:0000256" key="5">
    <source>
        <dbReference type="PROSITE-ProRule" id="PRU01248"/>
    </source>
</evidence>
<reference evidence="9 10" key="1">
    <citation type="submission" date="2020-12" db="EMBL/GenBank/DDBJ databases">
        <title>FDA dAtabase for Regulatory Grade micrObial Sequences (FDA-ARGOS): Supporting development and validation of Infectious Disease Dx tests.</title>
        <authorList>
            <person name="Sproer C."/>
            <person name="Gronow S."/>
            <person name="Severitt S."/>
            <person name="Schroder I."/>
            <person name="Tallon L."/>
            <person name="Sadzewicz L."/>
            <person name="Zhao X."/>
            <person name="Boylan J."/>
            <person name="Ott S."/>
            <person name="Bowen H."/>
            <person name="Vavikolanu K."/>
            <person name="Mehta A."/>
            <person name="Aluvathingal J."/>
            <person name="Nadendla S."/>
            <person name="Lowell S."/>
            <person name="Myers T."/>
            <person name="Yan Y."/>
            <person name="Sichtig H."/>
        </authorList>
    </citation>
    <scope>NUCLEOTIDE SEQUENCE [LARGE SCALE GENOMIC DNA]</scope>
    <source>
        <strain evidence="9 10">FDAARGOS_1050</strain>
    </source>
</reference>
<dbReference type="InterPro" id="IPR010998">
    <property type="entry name" value="Integrase_recombinase_N"/>
</dbReference>
<dbReference type="PROSITE" id="PS51900">
    <property type="entry name" value="CB"/>
    <property type="match status" value="1"/>
</dbReference>
<dbReference type="InterPro" id="IPR044068">
    <property type="entry name" value="CB"/>
</dbReference>
<dbReference type="Gene3D" id="1.10.443.10">
    <property type="entry name" value="Intergrase catalytic core"/>
    <property type="match status" value="1"/>
</dbReference>
<evidence type="ECO:0000256" key="2">
    <source>
        <dbReference type="ARBA" id="ARBA00022908"/>
    </source>
</evidence>
<dbReference type="PANTHER" id="PTHR30349:SF64">
    <property type="entry name" value="PROPHAGE INTEGRASE INTD-RELATED"/>
    <property type="match status" value="1"/>
</dbReference>
<evidence type="ECO:0000259" key="8">
    <source>
        <dbReference type="PROSITE" id="PS51900"/>
    </source>
</evidence>
<dbReference type="SUPFAM" id="SSF56349">
    <property type="entry name" value="DNA breaking-rejoining enzymes"/>
    <property type="match status" value="1"/>
</dbReference>
<feature type="compositionally biased region" description="Acidic residues" evidence="6">
    <location>
        <begin position="186"/>
        <end position="198"/>
    </location>
</feature>
<accession>A0A7T4AZB3</accession>
<dbReference type="GO" id="GO:0006310">
    <property type="term" value="P:DNA recombination"/>
    <property type="evidence" value="ECO:0007669"/>
    <property type="project" value="UniProtKB-KW"/>
</dbReference>
<dbReference type="AlphaFoldDB" id="A0A7T4AZB3"/>
<dbReference type="InterPro" id="IPR011010">
    <property type="entry name" value="DNA_brk_join_enz"/>
</dbReference>
<gene>
    <name evidence="9" type="ORF">I6I07_19245</name>
</gene>
<name>A0A7T4AZB3_9BURK</name>
<evidence type="ECO:0000256" key="4">
    <source>
        <dbReference type="ARBA" id="ARBA00023172"/>
    </source>
</evidence>
<dbReference type="InterPro" id="IPR050090">
    <property type="entry name" value="Tyrosine_recombinase_XerCD"/>
</dbReference>
<evidence type="ECO:0000256" key="1">
    <source>
        <dbReference type="ARBA" id="ARBA00008857"/>
    </source>
</evidence>
<feature type="domain" description="Tyr recombinase" evidence="7">
    <location>
        <begin position="195"/>
        <end position="389"/>
    </location>
</feature>
<keyword evidence="4" id="KW-0233">DNA recombination</keyword>
<evidence type="ECO:0000259" key="7">
    <source>
        <dbReference type="PROSITE" id="PS51898"/>
    </source>
</evidence>
<evidence type="ECO:0000313" key="9">
    <source>
        <dbReference type="EMBL" id="QQB32784.1"/>
    </source>
</evidence>
<evidence type="ECO:0000313" key="10">
    <source>
        <dbReference type="Proteomes" id="UP000595231"/>
    </source>
</evidence>
<organism evidence="9 10">
    <name type="scientific">Achromobacter deleyi</name>
    <dbReference type="NCBI Taxonomy" id="1353891"/>
    <lineage>
        <taxon>Bacteria</taxon>
        <taxon>Pseudomonadati</taxon>
        <taxon>Pseudomonadota</taxon>
        <taxon>Betaproteobacteria</taxon>
        <taxon>Burkholderiales</taxon>
        <taxon>Alcaligenaceae</taxon>
        <taxon>Achromobacter</taxon>
    </lineage>
</organism>
<dbReference type="Gene3D" id="1.10.150.130">
    <property type="match status" value="1"/>
</dbReference>
<evidence type="ECO:0000256" key="3">
    <source>
        <dbReference type="ARBA" id="ARBA00023125"/>
    </source>
</evidence>
<dbReference type="InterPro" id="IPR022000">
    <property type="entry name" value="Min27-like_integrase_DNA_bind"/>
</dbReference>
<comment type="similarity">
    <text evidence="1">Belongs to the 'phage' integrase family.</text>
</comment>
<dbReference type="EMBL" id="CP065997">
    <property type="protein sequence ID" value="QQB32784.1"/>
    <property type="molecule type" value="Genomic_DNA"/>
</dbReference>
<dbReference type="InterPro" id="IPR013762">
    <property type="entry name" value="Integrase-like_cat_sf"/>
</dbReference>
<dbReference type="PANTHER" id="PTHR30349">
    <property type="entry name" value="PHAGE INTEGRASE-RELATED"/>
    <property type="match status" value="1"/>
</dbReference>
<feature type="region of interest" description="Disordered" evidence="6">
    <location>
        <begin position="176"/>
        <end position="201"/>
    </location>
</feature>
<proteinExistence type="inferred from homology"/>
<dbReference type="Pfam" id="PF00589">
    <property type="entry name" value="Phage_integrase"/>
    <property type="match status" value="1"/>
</dbReference>
<dbReference type="PROSITE" id="PS51898">
    <property type="entry name" value="TYR_RECOMBINASE"/>
    <property type="match status" value="1"/>
</dbReference>
<protein>
    <submittedName>
        <fullName evidence="9">Site-specific integrase</fullName>
    </submittedName>
</protein>
<dbReference type="Pfam" id="PF12167">
    <property type="entry name" value="Arm-DNA-bind_2"/>
    <property type="match status" value="1"/>
</dbReference>
<keyword evidence="2" id="KW-0229">DNA integration</keyword>
<sequence>MGRDGRGVKAASESSIEITFQYKGRRCRERIPLKPTPANLKRAEQHRAAILHAISTGVFDYAATFPDSARAGTFAETPGQILSVEKYLDGWLDARKPTLKASTFQSYQSIVAGLLIPQFGTAMLTELKWPAIKSWLASISSTKPLSNKRLSNIQSCLRSALGDAVEDELLDENCMRGRHYSRQEQPVDDDDGESDDPDPFTPEEQAAILAKLPAQTRNYAIVTLWSGLRPSEQIALNWSDIDFGRGVILVRKAITRAAKGVAELPKTKASRRDVKILGPALQAINDQKAYTWVGAEPHGEVFRNPGTGERWSSSQAVQKVWATALKRAGVRYRRPYQMRHTYASMMLSAGEHPMWVARQMGHKDWAMIIRVYGKWMPAADPDAGGKAVGLFGEKLALSCQSGAKTAPKQPKTMTG</sequence>
<feature type="domain" description="Core-binding (CB)" evidence="8">
    <location>
        <begin position="82"/>
        <end position="165"/>
    </location>
</feature>